<dbReference type="CDD" id="cd18032">
    <property type="entry name" value="DEXHc_RE_I_III_res"/>
    <property type="match status" value="1"/>
</dbReference>
<dbReference type="Pfam" id="PF00271">
    <property type="entry name" value="Helicase_C"/>
    <property type="match status" value="1"/>
</dbReference>
<name>H1Y1T9_9SPHI</name>
<protein>
    <submittedName>
        <fullName evidence="3">Type III restriction protein res subunit</fullName>
    </submittedName>
</protein>
<accession>H1Y1T9</accession>
<feature type="domain" description="Helicase C-terminal" evidence="2">
    <location>
        <begin position="650"/>
        <end position="814"/>
    </location>
</feature>
<evidence type="ECO:0000313" key="3">
    <source>
        <dbReference type="EMBL" id="EHQ24748.1"/>
    </source>
</evidence>
<keyword evidence="4" id="KW-1185">Reference proteome</keyword>
<feature type="domain" description="Helicase ATP-binding" evidence="1">
    <location>
        <begin position="391"/>
        <end position="576"/>
    </location>
</feature>
<dbReference type="InterPro" id="IPR050742">
    <property type="entry name" value="Helicase_Restrict-Modif_Enz"/>
</dbReference>
<gene>
    <name evidence="3" type="ORF">Mucpa_0556</name>
</gene>
<evidence type="ECO:0000259" key="1">
    <source>
        <dbReference type="PROSITE" id="PS51192"/>
    </source>
</evidence>
<evidence type="ECO:0000313" key="4">
    <source>
        <dbReference type="Proteomes" id="UP000002774"/>
    </source>
</evidence>
<dbReference type="EMBL" id="CM001403">
    <property type="protein sequence ID" value="EHQ24748.1"/>
    <property type="molecule type" value="Genomic_DNA"/>
</dbReference>
<dbReference type="HOGENOM" id="CLU_007363_0_0_10"/>
<dbReference type="InterPro" id="IPR014001">
    <property type="entry name" value="Helicase_ATP-bd"/>
</dbReference>
<dbReference type="STRING" id="714943.Mucpa_0556"/>
<organism evidence="3 4">
    <name type="scientific">Mucilaginibacter paludis DSM 18603</name>
    <dbReference type="NCBI Taxonomy" id="714943"/>
    <lineage>
        <taxon>Bacteria</taxon>
        <taxon>Pseudomonadati</taxon>
        <taxon>Bacteroidota</taxon>
        <taxon>Sphingobacteriia</taxon>
        <taxon>Sphingobacteriales</taxon>
        <taxon>Sphingobacteriaceae</taxon>
        <taxon>Mucilaginibacter</taxon>
    </lineage>
</organism>
<dbReference type="OrthoDB" id="9759819at2"/>
<dbReference type="SMART" id="SM00490">
    <property type="entry name" value="HELICc"/>
    <property type="match status" value="1"/>
</dbReference>
<dbReference type="Pfam" id="PF04851">
    <property type="entry name" value="ResIII"/>
    <property type="match status" value="1"/>
</dbReference>
<dbReference type="InterPro" id="IPR006935">
    <property type="entry name" value="Helicase/UvrB_N"/>
</dbReference>
<dbReference type="GO" id="GO:0006304">
    <property type="term" value="P:DNA modification"/>
    <property type="evidence" value="ECO:0007669"/>
    <property type="project" value="InterPro"/>
</dbReference>
<dbReference type="eggNOG" id="COG4096">
    <property type="taxonomic scope" value="Bacteria"/>
</dbReference>
<dbReference type="SMART" id="SM00487">
    <property type="entry name" value="DEXDc"/>
    <property type="match status" value="1"/>
</dbReference>
<dbReference type="GO" id="GO:0005829">
    <property type="term" value="C:cytosol"/>
    <property type="evidence" value="ECO:0007669"/>
    <property type="project" value="TreeGrafter"/>
</dbReference>
<dbReference type="InterPro" id="IPR001650">
    <property type="entry name" value="Helicase_C-like"/>
</dbReference>
<dbReference type="Pfam" id="PF08463">
    <property type="entry name" value="EcoEI_R_C"/>
    <property type="match status" value="1"/>
</dbReference>
<dbReference type="InterPro" id="IPR013670">
    <property type="entry name" value="EcoEI_R_C_dom"/>
</dbReference>
<reference evidence="3" key="1">
    <citation type="submission" date="2011-09" db="EMBL/GenBank/DDBJ databases">
        <title>The permanent draft genome of Mucilaginibacter paludis DSM 18603.</title>
        <authorList>
            <consortium name="US DOE Joint Genome Institute (JGI-PGF)"/>
            <person name="Lucas S."/>
            <person name="Han J."/>
            <person name="Lapidus A."/>
            <person name="Bruce D."/>
            <person name="Goodwin L."/>
            <person name="Pitluck S."/>
            <person name="Peters L."/>
            <person name="Kyrpides N."/>
            <person name="Mavromatis K."/>
            <person name="Ivanova N."/>
            <person name="Mikhailova N."/>
            <person name="Held B."/>
            <person name="Detter J.C."/>
            <person name="Tapia R."/>
            <person name="Han C."/>
            <person name="Land M."/>
            <person name="Hauser L."/>
            <person name="Markowitz V."/>
            <person name="Cheng J.-F."/>
            <person name="Hugenholtz P."/>
            <person name="Woyke T."/>
            <person name="Wu D."/>
            <person name="Tindall B."/>
            <person name="Brambilla E."/>
            <person name="Klenk H.-P."/>
            <person name="Eisen J.A."/>
        </authorList>
    </citation>
    <scope>NUCLEOTIDE SEQUENCE [LARGE SCALE GENOMIC DNA]</scope>
    <source>
        <strain evidence="3">DSM 18603</strain>
    </source>
</reference>
<dbReference type="GO" id="GO:0005524">
    <property type="term" value="F:ATP binding"/>
    <property type="evidence" value="ECO:0007669"/>
    <property type="project" value="InterPro"/>
</dbReference>
<dbReference type="GO" id="GO:0003677">
    <property type="term" value="F:DNA binding"/>
    <property type="evidence" value="ECO:0007669"/>
    <property type="project" value="InterPro"/>
</dbReference>
<dbReference type="GO" id="GO:0016787">
    <property type="term" value="F:hydrolase activity"/>
    <property type="evidence" value="ECO:0007669"/>
    <property type="project" value="InterPro"/>
</dbReference>
<evidence type="ECO:0000259" key="2">
    <source>
        <dbReference type="PROSITE" id="PS51194"/>
    </source>
</evidence>
<dbReference type="RefSeq" id="WP_008504314.1">
    <property type="nucleotide sequence ID" value="NZ_CM001403.1"/>
</dbReference>
<dbReference type="Gene3D" id="3.40.50.300">
    <property type="entry name" value="P-loop containing nucleotide triphosphate hydrolases"/>
    <property type="match status" value="2"/>
</dbReference>
<dbReference type="PROSITE" id="PS51192">
    <property type="entry name" value="HELICASE_ATP_BIND_1"/>
    <property type="match status" value="1"/>
</dbReference>
<dbReference type="PANTHER" id="PTHR47396:SF1">
    <property type="entry name" value="ATP-DEPENDENT HELICASE IRC3-RELATED"/>
    <property type="match status" value="1"/>
</dbReference>
<proteinExistence type="predicted"/>
<dbReference type="PANTHER" id="PTHR47396">
    <property type="entry name" value="TYPE I RESTRICTION ENZYME ECOKI R PROTEIN"/>
    <property type="match status" value="1"/>
</dbReference>
<dbReference type="PROSITE" id="PS51194">
    <property type="entry name" value="HELICASE_CTER"/>
    <property type="match status" value="1"/>
</dbReference>
<sequence>MQESNFQFLEKEFPILFNIGNSAELNLNADPVVSLFKLRQFGERITEIVFEEHSLDFPFDNTFHNRIKVLWFEKILPSTINDILFTIKDKGNVAVHQSKGTFEDAKYNLFSSFKLAKWFYSTYSKENADVNNLKFHVPENLDARHALHLLETDYSELEAKFNAVLSEREIKGISEEKLQIIQQRSEIAVKKIEMSEAETREIIDVQLRLAGWETDSIAFNYKSKKTIPQRGKNMAIAEWPVGTLWADYALFIGTELYGIAEAKKYANDISTDLRQSKIYSGLASNNFGGKLIGEWREYKVPFLFSTNGRAYLEQIKTKSGIWFLDVRYKNNTARPLQGWPSPDGLIKLIEQDINDANDKLLNNPLDFLMSKNGLGLRQYQINAIKAVEESIINLPENRRALIAMATGTGKTRTIIGLCYHLIQANRFNRILFLVDRTLLGIQAINAFKDNKVSGLNTFAEVYNLKGLKDAIPDIDTRLHFATVQGMVKRLFYNDSSADVPAVDAYDCIIIDEAHRGYLLDRELDEQDLEFKDQLDYVSKYRMVLDYFDAYAIGLTATPALHTKEIFGAPVYTYSYREAVIDGFLIDHEPPFIIKTKLNEDGIKWEKGQKPKAFDKESNSIVELGELQDELNIDVSGFNKLVITPSFNRTVVKELVKELDPDGEEKTLIFAATDEHADNIVNYLKEEFQEIGIEISDEAIQKITGKSYNPEELVKRFKNEKFPVIAVTVDLLTTGIDVPAICNIVFLRRVKSRILYEQMLGRATRLCDEIGKEAFKIYDAVGIYDALEDYTQMQPVVINPKATFQQLANEVNVIANPDRARKQIEQIIAKIQRKKRLIDEDDQDRFVYSAGGSTPDQIIDFFKSNSTPDGINKINELKKLWRFLDEYKPSPKQMFLAEHQDEYRRMERGYGDSVKPEDYLESFSKFISENQNKIDALNIICTRPKELDRKSLRDLMIALDQQGYNTHALKAAWKATKNEDIAADIISFIRTLAVGNALVSHEQRIKNAINKVRSIQNWNKTQVKWIDRFELQLLKETVLQPKDLNESPFDDAGGFEKLNKIFENKLNDVMNIINDNLYNQTA</sequence>
<dbReference type="NCBIfam" id="NF008521">
    <property type="entry name" value="PRK11448.1"/>
    <property type="match status" value="1"/>
</dbReference>
<dbReference type="CDD" id="cd18799">
    <property type="entry name" value="SF2_C_EcoAI-like"/>
    <property type="match status" value="1"/>
</dbReference>
<dbReference type="AlphaFoldDB" id="H1Y1T9"/>
<dbReference type="SUPFAM" id="SSF52540">
    <property type="entry name" value="P-loop containing nucleoside triphosphate hydrolases"/>
    <property type="match status" value="1"/>
</dbReference>
<dbReference type="Gene3D" id="3.90.1570.30">
    <property type="match status" value="1"/>
</dbReference>
<dbReference type="InterPro" id="IPR027417">
    <property type="entry name" value="P-loop_NTPase"/>
</dbReference>
<dbReference type="Proteomes" id="UP000002774">
    <property type="component" value="Chromosome"/>
</dbReference>